<sequence>MKSIKLFVIALALILAFSVGSVTAQETFDSTAAEEEGYWYSRYNLGNLVMRSAMGETFMPDMQMMMKVMKMVDADFDPMQKGMYGDGNHPMPPLNASLLQSVYKSGSPYYVQKVEVDDFATQKWDPASFDRTLTGLANGFTIIKE</sequence>
<proteinExistence type="predicted"/>
<organism evidence="1">
    <name type="scientific">marine sediment metagenome</name>
    <dbReference type="NCBI Taxonomy" id="412755"/>
    <lineage>
        <taxon>unclassified sequences</taxon>
        <taxon>metagenomes</taxon>
        <taxon>ecological metagenomes</taxon>
    </lineage>
</organism>
<feature type="non-terminal residue" evidence="1">
    <location>
        <position position="145"/>
    </location>
</feature>
<comment type="caution">
    <text evidence="1">The sequence shown here is derived from an EMBL/GenBank/DDBJ whole genome shotgun (WGS) entry which is preliminary data.</text>
</comment>
<accession>X1CNA2</accession>
<reference evidence="1" key="1">
    <citation type="journal article" date="2014" name="Front. Microbiol.">
        <title>High frequency of phylogenetically diverse reductive dehalogenase-homologous genes in deep subseafloor sedimentary metagenomes.</title>
        <authorList>
            <person name="Kawai M."/>
            <person name="Futagami T."/>
            <person name="Toyoda A."/>
            <person name="Takaki Y."/>
            <person name="Nishi S."/>
            <person name="Hori S."/>
            <person name="Arai W."/>
            <person name="Tsubouchi T."/>
            <person name="Morono Y."/>
            <person name="Uchiyama I."/>
            <person name="Ito T."/>
            <person name="Fujiyama A."/>
            <person name="Inagaki F."/>
            <person name="Takami H."/>
        </authorList>
    </citation>
    <scope>NUCLEOTIDE SEQUENCE</scope>
    <source>
        <strain evidence="1">Expedition CK06-06</strain>
    </source>
</reference>
<name>X1CNA2_9ZZZZ</name>
<dbReference type="EMBL" id="BART01021218">
    <property type="protein sequence ID" value="GAG97613.1"/>
    <property type="molecule type" value="Genomic_DNA"/>
</dbReference>
<gene>
    <name evidence="1" type="ORF">S01H4_39220</name>
</gene>
<dbReference type="AlphaFoldDB" id="X1CNA2"/>
<protein>
    <submittedName>
        <fullName evidence="1">Uncharacterized protein</fullName>
    </submittedName>
</protein>
<evidence type="ECO:0000313" key="1">
    <source>
        <dbReference type="EMBL" id="GAG97613.1"/>
    </source>
</evidence>